<comment type="similarity">
    <text evidence="3">Belongs to the serpin family.</text>
</comment>
<dbReference type="CDD" id="cd00172">
    <property type="entry name" value="serpin"/>
    <property type="match status" value="1"/>
</dbReference>
<dbReference type="InterPro" id="IPR036186">
    <property type="entry name" value="Serpin_sf"/>
</dbReference>
<dbReference type="SUPFAM" id="SSF56574">
    <property type="entry name" value="Serpins"/>
    <property type="match status" value="1"/>
</dbReference>
<evidence type="ECO:0000256" key="1">
    <source>
        <dbReference type="ARBA" id="ARBA00022690"/>
    </source>
</evidence>
<gene>
    <name evidence="5" type="ORF">pipiens_014187</name>
</gene>
<dbReference type="InterPro" id="IPR042178">
    <property type="entry name" value="Serpin_sf_1"/>
</dbReference>
<dbReference type="Gene3D" id="3.30.497.10">
    <property type="entry name" value="Antithrombin, subunit I, domain 2"/>
    <property type="match status" value="2"/>
</dbReference>
<accession>A0ABD1CVQ8</accession>
<sequence length="614" mass="67686">MLLTSPGEGLAPEMARPGSPGVLRWSAMCIQASLLLVATCACLVSALPPLQRFSRDNDGPHLVGLSTNVITASLLKGSMESGANQVFSPIGFSSILAMISEGAEGQTLQEFYDVFKFPNDKVAVRNAFDKSLKRLNSQNPSNEPQFKSWFYIYKNNSVKPGFRNVLLNNYYVDVRDIERNDYNFDEPKTSLGPIEPSIDLTPDPAPTVVNTPAVVVPSNNNSKDIIEFEDLKIKALPVEDSVRAEAAINSKYDEVTEDENPKFDKNIDDKEYVEPNKIKEEIAKQKEEHTNEVLDEPLLKAIGEVDHFVLDTPQRMSLSLKRLEDDEHEIMHAVESQVSRRRFNVRRSFLSGDIASALSGNSLVGRKADTSDGEQSESKMLLFNGLYYRGSWATPFQMKSKPGSFFVNGQESQVMLMQTTGKFGVGSSQELDAKFVEMPYNNTRYTLLVMVPNRSEGLKDLIKNFNSDSLSSAQKSLVQKSVQITLPKFHIDTTSRAEKALAKLGLITMFTSKADLSGITDEQKIHVDELVQHVSIRVDEGASSELSLSAANAVEAKTGDDQDIEEVTTVAASAEAAAAEQFVVDRPFVFFVRDTLDGTVIVAGKITDVPAADE</sequence>
<dbReference type="PROSITE" id="PS00284">
    <property type="entry name" value="SERPIN"/>
    <property type="match status" value="1"/>
</dbReference>
<dbReference type="SMART" id="SM00093">
    <property type="entry name" value="SERPIN"/>
    <property type="match status" value="1"/>
</dbReference>
<feature type="domain" description="Serpin" evidence="4">
    <location>
        <begin position="72"/>
        <end position="609"/>
    </location>
</feature>
<keyword evidence="6" id="KW-1185">Reference proteome</keyword>
<evidence type="ECO:0000259" key="4">
    <source>
        <dbReference type="SMART" id="SM00093"/>
    </source>
</evidence>
<dbReference type="PANTHER" id="PTHR11461">
    <property type="entry name" value="SERINE PROTEASE INHIBITOR, SERPIN"/>
    <property type="match status" value="1"/>
</dbReference>
<dbReference type="GO" id="GO:0004867">
    <property type="term" value="F:serine-type endopeptidase inhibitor activity"/>
    <property type="evidence" value="ECO:0007669"/>
    <property type="project" value="UniProtKB-KW"/>
</dbReference>
<evidence type="ECO:0000256" key="2">
    <source>
        <dbReference type="ARBA" id="ARBA00022900"/>
    </source>
</evidence>
<keyword evidence="2" id="KW-0722">Serine protease inhibitor</keyword>
<dbReference type="InterPro" id="IPR023795">
    <property type="entry name" value="Serpin_CS"/>
</dbReference>
<reference evidence="5 6" key="1">
    <citation type="submission" date="2024-05" db="EMBL/GenBank/DDBJ databases">
        <title>Culex pipiens pipiens assembly and annotation.</title>
        <authorList>
            <person name="Alout H."/>
            <person name="Durand T."/>
        </authorList>
    </citation>
    <scope>NUCLEOTIDE SEQUENCE [LARGE SCALE GENOMIC DNA]</scope>
    <source>
        <strain evidence="5">HA-2024</strain>
        <tissue evidence="5">Whole body</tissue>
    </source>
</reference>
<dbReference type="AlphaFoldDB" id="A0ABD1CVQ8"/>
<dbReference type="Gene3D" id="2.30.39.10">
    <property type="entry name" value="Alpha-1-antitrypsin, domain 1"/>
    <property type="match status" value="1"/>
</dbReference>
<evidence type="ECO:0000256" key="3">
    <source>
        <dbReference type="RuleBase" id="RU000411"/>
    </source>
</evidence>
<dbReference type="PANTHER" id="PTHR11461:SF292">
    <property type="entry name" value="SERPIN 100A"/>
    <property type="match status" value="1"/>
</dbReference>
<evidence type="ECO:0000313" key="5">
    <source>
        <dbReference type="EMBL" id="KAL1380453.1"/>
    </source>
</evidence>
<dbReference type="EMBL" id="JBEHCU010009125">
    <property type="protein sequence ID" value="KAL1380453.1"/>
    <property type="molecule type" value="Genomic_DNA"/>
</dbReference>
<dbReference type="Proteomes" id="UP001562425">
    <property type="component" value="Unassembled WGS sequence"/>
</dbReference>
<dbReference type="Pfam" id="PF00079">
    <property type="entry name" value="Serpin"/>
    <property type="match status" value="2"/>
</dbReference>
<name>A0ABD1CVQ8_CULPP</name>
<organism evidence="5 6">
    <name type="scientific">Culex pipiens pipiens</name>
    <name type="common">Northern house mosquito</name>
    <dbReference type="NCBI Taxonomy" id="38569"/>
    <lineage>
        <taxon>Eukaryota</taxon>
        <taxon>Metazoa</taxon>
        <taxon>Ecdysozoa</taxon>
        <taxon>Arthropoda</taxon>
        <taxon>Hexapoda</taxon>
        <taxon>Insecta</taxon>
        <taxon>Pterygota</taxon>
        <taxon>Neoptera</taxon>
        <taxon>Endopterygota</taxon>
        <taxon>Diptera</taxon>
        <taxon>Nematocera</taxon>
        <taxon>Culicoidea</taxon>
        <taxon>Culicidae</taxon>
        <taxon>Culicinae</taxon>
        <taxon>Culicini</taxon>
        <taxon>Culex</taxon>
        <taxon>Culex</taxon>
    </lineage>
</organism>
<keyword evidence="1" id="KW-0646">Protease inhibitor</keyword>
<dbReference type="InterPro" id="IPR000215">
    <property type="entry name" value="Serpin_fam"/>
</dbReference>
<proteinExistence type="inferred from homology"/>
<evidence type="ECO:0000313" key="6">
    <source>
        <dbReference type="Proteomes" id="UP001562425"/>
    </source>
</evidence>
<dbReference type="InterPro" id="IPR042185">
    <property type="entry name" value="Serpin_sf_2"/>
</dbReference>
<comment type="caution">
    <text evidence="5">The sequence shown here is derived from an EMBL/GenBank/DDBJ whole genome shotgun (WGS) entry which is preliminary data.</text>
</comment>
<dbReference type="InterPro" id="IPR023796">
    <property type="entry name" value="Serpin_dom"/>
</dbReference>
<protein>
    <recommendedName>
        <fullName evidence="4">Serpin domain-containing protein</fullName>
    </recommendedName>
</protein>